<keyword evidence="3" id="KW-1185">Reference proteome</keyword>
<reference evidence="2 3" key="1">
    <citation type="submission" date="2023-01" db="EMBL/GenBank/DDBJ databases">
        <title>Analysis of 21 Apiospora genomes using comparative genomics revels a genus with tremendous synthesis potential of carbohydrate active enzymes and secondary metabolites.</title>
        <authorList>
            <person name="Sorensen T."/>
        </authorList>
    </citation>
    <scope>NUCLEOTIDE SEQUENCE [LARGE SCALE GENOMIC DNA]</scope>
    <source>
        <strain evidence="2 3">CBS 117206</strain>
    </source>
</reference>
<comment type="similarity">
    <text evidence="1">Belongs to the caleosin family.</text>
</comment>
<name>A0AAW0QQY6_9PEZI</name>
<dbReference type="Pfam" id="PF05042">
    <property type="entry name" value="Caleosin"/>
    <property type="match status" value="1"/>
</dbReference>
<evidence type="ECO:0000313" key="2">
    <source>
        <dbReference type="EMBL" id="KAK8101841.1"/>
    </source>
</evidence>
<evidence type="ECO:0000313" key="3">
    <source>
        <dbReference type="Proteomes" id="UP001392437"/>
    </source>
</evidence>
<dbReference type="PANTHER" id="PTHR31495:SF0">
    <property type="entry name" value="BINDING PROTEIN CALEOSIN, PUTATIVE (AFU_ORTHOLOGUE AFUA_5G13750)-RELATED"/>
    <property type="match status" value="1"/>
</dbReference>
<comment type="caution">
    <text evidence="2">The sequence shown here is derived from an EMBL/GenBank/DDBJ whole genome shotgun (WGS) entry which is preliminary data.</text>
</comment>
<dbReference type="GO" id="GO:0005509">
    <property type="term" value="F:calcium ion binding"/>
    <property type="evidence" value="ECO:0007669"/>
    <property type="project" value="TreeGrafter"/>
</dbReference>
<gene>
    <name evidence="2" type="ORF">PG999_012215</name>
</gene>
<dbReference type="PANTHER" id="PTHR31495">
    <property type="entry name" value="PEROXYGENASE 3-RELATED"/>
    <property type="match status" value="1"/>
</dbReference>
<accession>A0AAW0QQY6</accession>
<dbReference type="InterPro" id="IPR007736">
    <property type="entry name" value="Caleosin-related"/>
</dbReference>
<dbReference type="AlphaFoldDB" id="A0AAW0QQY6"/>
<protein>
    <submittedName>
        <fullName evidence="2">Uncharacterized protein</fullName>
    </submittedName>
</protein>
<sequence length="111" mass="12070">MVDPSARVLGPVPDGGAADPALLLVPDSRLRIHVDSIHKAKHGSDTGVYDIDGELPAHIFDKTFARYNTDQTGCLGAADVAGWSFSFMEWWTTWLLQQGNGRVWGEDIGTC</sequence>
<dbReference type="EMBL" id="JAQQWP010000009">
    <property type="protein sequence ID" value="KAK8101841.1"/>
    <property type="molecule type" value="Genomic_DNA"/>
</dbReference>
<organism evidence="2 3">
    <name type="scientific">Apiospora kogelbergensis</name>
    <dbReference type="NCBI Taxonomy" id="1337665"/>
    <lineage>
        <taxon>Eukaryota</taxon>
        <taxon>Fungi</taxon>
        <taxon>Dikarya</taxon>
        <taxon>Ascomycota</taxon>
        <taxon>Pezizomycotina</taxon>
        <taxon>Sordariomycetes</taxon>
        <taxon>Xylariomycetidae</taxon>
        <taxon>Amphisphaeriales</taxon>
        <taxon>Apiosporaceae</taxon>
        <taxon>Apiospora</taxon>
    </lineage>
</organism>
<proteinExistence type="inferred from homology"/>
<dbReference type="Proteomes" id="UP001392437">
    <property type="component" value="Unassembled WGS sequence"/>
</dbReference>
<evidence type="ECO:0000256" key="1">
    <source>
        <dbReference type="ARBA" id="ARBA00006765"/>
    </source>
</evidence>
<dbReference type="GO" id="GO:0004497">
    <property type="term" value="F:monooxygenase activity"/>
    <property type="evidence" value="ECO:0007669"/>
    <property type="project" value="TreeGrafter"/>
</dbReference>